<sequence>MAEAGLQQIEQEELKQLLQVISERLLLARQREMMQRERQIAAYLEAVKRFQAKVQSKLGKVLGDLTKKGKLEILEFKVGVKQPVTMAPATAAAAAAAALEEEETAPSRKPTSTEQAGKEVVLIITDEQKGFFERLQQRIKVFFSRLRGKKTVASGLAALPLRRPQLAAPFDFRKVKESIEVTKDKVRVRTTKKTGNFLLDAISEVNEWLADLTPIRTRDLVTFYQLLAVMVNAGIPLLKSLQQLVPQTKNVRLRKVMVRLVYEIENGASLSDSMDLYPGVFDDSQRGMVRAGEASGSLTGILQRLAESMEKTDNIVSKIRGAMMYPAFVMIVLLVVSIILLVEVIPKLSELFMGAGVDMPASTRLLLAASDLFRNYYLLIFLGVVGFIALISFILKTSWGRYYWHWLKLKLPIVGKMSRMVALSKFTRGLGTLSASGISIVKNLRINADAIGNELYRRELLYTVESVKRGVSIADDLRQSPLFPSMMVNMIAIGEETAKIDEVSLKIADYYDQEIDTMVKGMSSVMEPLIIVVIGLMVALVVTAVMEPILKLSEVADVI</sequence>
<dbReference type="FunFam" id="1.20.81.30:FF:000001">
    <property type="entry name" value="Type II secretion system protein F"/>
    <property type="match status" value="1"/>
</dbReference>
<dbReference type="InterPro" id="IPR018076">
    <property type="entry name" value="T2SS_GspF_dom"/>
</dbReference>
<evidence type="ECO:0000256" key="1">
    <source>
        <dbReference type="ARBA" id="ARBA00004429"/>
    </source>
</evidence>
<keyword evidence="6 8" id="KW-1133">Transmembrane helix</keyword>
<evidence type="ECO:0000256" key="6">
    <source>
        <dbReference type="ARBA" id="ARBA00022989"/>
    </source>
</evidence>
<dbReference type="PRINTS" id="PR00812">
    <property type="entry name" value="BCTERIALGSPF"/>
</dbReference>
<dbReference type="InterPro" id="IPR042094">
    <property type="entry name" value="T2SS_GspF_sf"/>
</dbReference>
<feature type="transmembrane region" description="Helical" evidence="8">
    <location>
        <begin position="528"/>
        <end position="546"/>
    </location>
</feature>
<feature type="transmembrane region" description="Helical" evidence="8">
    <location>
        <begin position="325"/>
        <end position="345"/>
    </location>
</feature>
<evidence type="ECO:0000256" key="7">
    <source>
        <dbReference type="ARBA" id="ARBA00023136"/>
    </source>
</evidence>
<accession>A0A1F4XHD4</accession>
<dbReference type="Proteomes" id="UP000177521">
    <property type="component" value="Unassembled WGS sequence"/>
</dbReference>
<evidence type="ECO:0000256" key="5">
    <source>
        <dbReference type="ARBA" id="ARBA00022692"/>
    </source>
</evidence>
<keyword evidence="5 8" id="KW-0812">Transmembrane</keyword>
<evidence type="ECO:0000256" key="4">
    <source>
        <dbReference type="ARBA" id="ARBA00022519"/>
    </source>
</evidence>
<evidence type="ECO:0000313" key="10">
    <source>
        <dbReference type="EMBL" id="OGC81131.1"/>
    </source>
</evidence>
<reference evidence="10 11" key="1">
    <citation type="journal article" date="2016" name="Nat. Commun.">
        <title>Thousands of microbial genomes shed light on interconnected biogeochemical processes in an aquifer system.</title>
        <authorList>
            <person name="Anantharaman K."/>
            <person name="Brown C.T."/>
            <person name="Hug L.A."/>
            <person name="Sharon I."/>
            <person name="Castelle C.J."/>
            <person name="Probst A.J."/>
            <person name="Thomas B.C."/>
            <person name="Singh A."/>
            <person name="Wilkins M.J."/>
            <person name="Karaoz U."/>
            <person name="Brodie E.L."/>
            <person name="Williams K.H."/>
            <person name="Hubbard S.S."/>
            <person name="Banfield J.F."/>
        </authorList>
    </citation>
    <scope>NUCLEOTIDE SEQUENCE [LARGE SCALE GENOMIC DNA]</scope>
</reference>
<keyword evidence="3" id="KW-1003">Cell membrane</keyword>
<comment type="caution">
    <text evidence="10">The sequence shown here is derived from an EMBL/GenBank/DDBJ whole genome shotgun (WGS) entry which is preliminary data.</text>
</comment>
<dbReference type="EMBL" id="MEWS01000049">
    <property type="protein sequence ID" value="OGC81131.1"/>
    <property type="molecule type" value="Genomic_DNA"/>
</dbReference>
<name>A0A1F4XHD4_9BACT</name>
<dbReference type="Gene3D" id="1.20.81.30">
    <property type="entry name" value="Type II secretion system (T2SS), domain F"/>
    <property type="match status" value="2"/>
</dbReference>
<dbReference type="Pfam" id="PF00482">
    <property type="entry name" value="T2SSF"/>
    <property type="match status" value="2"/>
</dbReference>
<evidence type="ECO:0000256" key="2">
    <source>
        <dbReference type="ARBA" id="ARBA00005745"/>
    </source>
</evidence>
<feature type="domain" description="Type II secretion system protein GspF" evidence="9">
    <location>
        <begin position="426"/>
        <end position="546"/>
    </location>
</feature>
<protein>
    <recommendedName>
        <fullName evidence="9">Type II secretion system protein GspF domain-containing protein</fullName>
    </recommendedName>
</protein>
<dbReference type="PANTHER" id="PTHR30012:SF0">
    <property type="entry name" value="TYPE II SECRETION SYSTEM PROTEIN F-RELATED"/>
    <property type="match status" value="1"/>
</dbReference>
<keyword evidence="4" id="KW-0997">Cell inner membrane</keyword>
<dbReference type="InterPro" id="IPR003004">
    <property type="entry name" value="GspF/PilC"/>
</dbReference>
<proteinExistence type="inferred from homology"/>
<keyword evidence="7 8" id="KW-0472">Membrane</keyword>
<comment type="subcellular location">
    <subcellularLocation>
        <location evidence="1">Cell inner membrane</location>
        <topology evidence="1">Multi-pass membrane protein</topology>
    </subcellularLocation>
</comment>
<evidence type="ECO:0000313" key="11">
    <source>
        <dbReference type="Proteomes" id="UP000177521"/>
    </source>
</evidence>
<comment type="similarity">
    <text evidence="2">Belongs to the GSP F family.</text>
</comment>
<feature type="domain" description="Type II secretion system protein GspF" evidence="9">
    <location>
        <begin position="223"/>
        <end position="346"/>
    </location>
</feature>
<evidence type="ECO:0000256" key="3">
    <source>
        <dbReference type="ARBA" id="ARBA00022475"/>
    </source>
</evidence>
<organism evidence="10 11">
    <name type="scientific">Candidatus Abawacabacteria bacterium RIFCSPHIGHO2_01_FULL_46_8</name>
    <dbReference type="NCBI Taxonomy" id="1817815"/>
    <lineage>
        <taxon>Bacteria</taxon>
        <taxon>Candidatus Abawacaibacteriota</taxon>
    </lineage>
</organism>
<dbReference type="AlphaFoldDB" id="A0A1F4XHD4"/>
<evidence type="ECO:0000259" key="9">
    <source>
        <dbReference type="Pfam" id="PF00482"/>
    </source>
</evidence>
<evidence type="ECO:0000256" key="8">
    <source>
        <dbReference type="SAM" id="Phobius"/>
    </source>
</evidence>
<feature type="transmembrane region" description="Helical" evidence="8">
    <location>
        <begin position="376"/>
        <end position="395"/>
    </location>
</feature>
<dbReference type="PANTHER" id="PTHR30012">
    <property type="entry name" value="GENERAL SECRETION PATHWAY PROTEIN"/>
    <property type="match status" value="1"/>
</dbReference>
<dbReference type="GO" id="GO:0005886">
    <property type="term" value="C:plasma membrane"/>
    <property type="evidence" value="ECO:0007669"/>
    <property type="project" value="UniProtKB-SubCell"/>
</dbReference>
<gene>
    <name evidence="10" type="ORF">A2788_00730</name>
</gene>